<feature type="transmembrane region" description="Helical" evidence="8">
    <location>
        <begin position="95"/>
        <end position="117"/>
    </location>
</feature>
<accession>A0AAU8MXA1</accession>
<name>A0AAU8MXA1_9ACTO</name>
<feature type="transmembrane region" description="Helical" evidence="8">
    <location>
        <begin position="264"/>
        <end position="283"/>
    </location>
</feature>
<feature type="region of interest" description="Disordered" evidence="7">
    <location>
        <begin position="1"/>
        <end position="23"/>
    </location>
</feature>
<dbReference type="InterPro" id="IPR037185">
    <property type="entry name" value="EmrE-like"/>
</dbReference>
<evidence type="ECO:0000256" key="8">
    <source>
        <dbReference type="SAM" id="Phobius"/>
    </source>
</evidence>
<gene>
    <name evidence="10" type="ORF">ABXS69_06190</name>
</gene>
<dbReference type="InterPro" id="IPR000620">
    <property type="entry name" value="EamA_dom"/>
</dbReference>
<dbReference type="SUPFAM" id="SSF103481">
    <property type="entry name" value="Multidrug resistance efflux transporter EmrE"/>
    <property type="match status" value="2"/>
</dbReference>
<feature type="domain" description="EamA" evidence="9">
    <location>
        <begin position="40"/>
        <end position="164"/>
    </location>
</feature>
<comment type="subcellular location">
    <subcellularLocation>
        <location evidence="1">Cell membrane</location>
        <topology evidence="1">Multi-pass membrane protein</topology>
    </subcellularLocation>
</comment>
<evidence type="ECO:0000256" key="7">
    <source>
        <dbReference type="SAM" id="MobiDB-lite"/>
    </source>
</evidence>
<feature type="transmembrane region" description="Helical" evidence="8">
    <location>
        <begin position="233"/>
        <end position="252"/>
    </location>
</feature>
<sequence>MSRPLSRPAPEVAMPRSAATPSSRAAGPALLAAILPTATLLLVTAIWGSTFFMLKDALDLVGAADFLAVRFAIAGGVACALSWRRLRALNRAQALAGIGVGAVYGLAQIAQTVGLRYTPASTAGFVTALYVVITPMLALVLLRTRVPRVTWPAAVLALSGVSALSLDGLAPGAGIPLLLASAFLYALHIVLLGRLVHGQDPLSLTALQMLGICAVLWPAALPGGARVPMAWGVWGPLLWMALASGLLALLLQTWAQARMSATRAVVVMSLEPVFASLFAILAGQEPMTWRLGVGGGLALAAMLLSELGPVVRAEGLARRGGRAASGIRSA</sequence>
<feature type="transmembrane region" description="Helical" evidence="8">
    <location>
        <begin position="123"/>
        <end position="142"/>
    </location>
</feature>
<evidence type="ECO:0000256" key="5">
    <source>
        <dbReference type="ARBA" id="ARBA00022989"/>
    </source>
</evidence>
<feature type="transmembrane region" description="Helical" evidence="8">
    <location>
        <begin position="172"/>
        <end position="192"/>
    </location>
</feature>
<feature type="domain" description="EamA" evidence="9">
    <location>
        <begin position="174"/>
        <end position="304"/>
    </location>
</feature>
<keyword evidence="4 8" id="KW-0812">Transmembrane</keyword>
<proteinExistence type="inferred from homology"/>
<feature type="transmembrane region" description="Helical" evidence="8">
    <location>
        <begin position="149"/>
        <end position="166"/>
    </location>
</feature>
<dbReference type="AlphaFoldDB" id="A0AAU8MXA1"/>
<keyword evidence="5 8" id="KW-1133">Transmembrane helix</keyword>
<evidence type="ECO:0000256" key="3">
    <source>
        <dbReference type="ARBA" id="ARBA00022475"/>
    </source>
</evidence>
<evidence type="ECO:0000256" key="6">
    <source>
        <dbReference type="ARBA" id="ARBA00023136"/>
    </source>
</evidence>
<keyword evidence="3" id="KW-1003">Cell membrane</keyword>
<evidence type="ECO:0000256" key="2">
    <source>
        <dbReference type="ARBA" id="ARBA00007362"/>
    </source>
</evidence>
<feature type="transmembrane region" description="Helical" evidence="8">
    <location>
        <begin position="60"/>
        <end position="83"/>
    </location>
</feature>
<feature type="transmembrane region" description="Helical" evidence="8">
    <location>
        <begin position="204"/>
        <end position="221"/>
    </location>
</feature>
<evidence type="ECO:0000256" key="4">
    <source>
        <dbReference type="ARBA" id="ARBA00022692"/>
    </source>
</evidence>
<dbReference type="PANTHER" id="PTHR42920">
    <property type="entry name" value="OS03G0707200 PROTEIN-RELATED"/>
    <property type="match status" value="1"/>
</dbReference>
<protein>
    <submittedName>
        <fullName evidence="10">DMT family transporter</fullName>
    </submittedName>
</protein>
<dbReference type="EMBL" id="CP159989">
    <property type="protein sequence ID" value="XCP81628.1"/>
    <property type="molecule type" value="Genomic_DNA"/>
</dbReference>
<dbReference type="Pfam" id="PF00892">
    <property type="entry name" value="EamA"/>
    <property type="match status" value="2"/>
</dbReference>
<feature type="transmembrane region" description="Helical" evidence="8">
    <location>
        <begin position="29"/>
        <end position="54"/>
    </location>
</feature>
<comment type="similarity">
    <text evidence="2">Belongs to the EamA transporter family.</text>
</comment>
<reference evidence="10" key="1">
    <citation type="submission" date="2024-05" db="EMBL/GenBank/DDBJ databases">
        <title>Draft genome assemblies of 36 bacteria isolated from hibernating arctic ground squirrels.</title>
        <authorList>
            <person name="McKee H."/>
            <person name="Mullen L."/>
            <person name="Drown D.M."/>
            <person name="Duddleston K.N."/>
        </authorList>
    </citation>
    <scope>NUCLEOTIDE SEQUENCE</scope>
    <source>
        <strain evidence="10">AR004</strain>
    </source>
</reference>
<dbReference type="PANTHER" id="PTHR42920:SF5">
    <property type="entry name" value="EAMA DOMAIN-CONTAINING PROTEIN"/>
    <property type="match status" value="1"/>
</dbReference>
<feature type="compositionally biased region" description="Low complexity" evidence="7">
    <location>
        <begin position="13"/>
        <end position="23"/>
    </location>
</feature>
<dbReference type="InterPro" id="IPR051258">
    <property type="entry name" value="Diverse_Substrate_Transporter"/>
</dbReference>
<keyword evidence="6 8" id="KW-0472">Membrane</keyword>
<dbReference type="RefSeq" id="WP_366179888.1">
    <property type="nucleotide sequence ID" value="NZ_CP159989.1"/>
</dbReference>
<evidence type="ECO:0000313" key="10">
    <source>
        <dbReference type="EMBL" id="XCP81628.1"/>
    </source>
</evidence>
<organism evidence="10">
    <name type="scientific">Actinomyces timonensis</name>
    <dbReference type="NCBI Taxonomy" id="1288391"/>
    <lineage>
        <taxon>Bacteria</taxon>
        <taxon>Bacillati</taxon>
        <taxon>Actinomycetota</taxon>
        <taxon>Actinomycetes</taxon>
        <taxon>Actinomycetales</taxon>
        <taxon>Actinomycetaceae</taxon>
        <taxon>Actinomyces</taxon>
    </lineage>
</organism>
<dbReference type="GO" id="GO:0005886">
    <property type="term" value="C:plasma membrane"/>
    <property type="evidence" value="ECO:0007669"/>
    <property type="project" value="UniProtKB-SubCell"/>
</dbReference>
<feature type="transmembrane region" description="Helical" evidence="8">
    <location>
        <begin position="289"/>
        <end position="311"/>
    </location>
</feature>
<evidence type="ECO:0000256" key="1">
    <source>
        <dbReference type="ARBA" id="ARBA00004651"/>
    </source>
</evidence>
<evidence type="ECO:0000259" key="9">
    <source>
        <dbReference type="Pfam" id="PF00892"/>
    </source>
</evidence>